<accession>A0A848CPY0</accession>
<dbReference type="Proteomes" id="UP000561326">
    <property type="component" value="Unassembled WGS sequence"/>
</dbReference>
<dbReference type="Gene3D" id="1.20.1270.90">
    <property type="entry name" value="AF1782-like"/>
    <property type="match status" value="2"/>
</dbReference>
<evidence type="ECO:0000313" key="3">
    <source>
        <dbReference type="Proteomes" id="UP000561326"/>
    </source>
</evidence>
<evidence type="ECO:0000256" key="1">
    <source>
        <dbReference type="SAM" id="SignalP"/>
    </source>
</evidence>
<evidence type="ECO:0000313" key="2">
    <source>
        <dbReference type="EMBL" id="NME97883.1"/>
    </source>
</evidence>
<gene>
    <name evidence="2" type="ORF">HF838_06370</name>
</gene>
<name>A0A848CPY0_ANEAE</name>
<dbReference type="RefSeq" id="WP_168974831.1">
    <property type="nucleotide sequence ID" value="NZ_JABAGO010000008.1"/>
</dbReference>
<proteinExistence type="predicted"/>
<dbReference type="Pfam" id="PF07554">
    <property type="entry name" value="FIVAR"/>
    <property type="match status" value="1"/>
</dbReference>
<dbReference type="AlphaFoldDB" id="A0A848CPY0"/>
<reference evidence="2 3" key="1">
    <citation type="submission" date="2020-04" db="EMBL/GenBank/DDBJ databases">
        <authorList>
            <person name="Hitch T.C.A."/>
            <person name="Wylensek D."/>
            <person name="Clavel T."/>
        </authorList>
    </citation>
    <scope>NUCLEOTIDE SEQUENCE [LARGE SCALE GENOMIC DNA]</scope>
    <source>
        <strain evidence="2 3">WB01_D5_05</strain>
    </source>
</reference>
<dbReference type="EMBL" id="JABAGO010000008">
    <property type="protein sequence ID" value="NME97883.1"/>
    <property type="molecule type" value="Genomic_DNA"/>
</dbReference>
<organism evidence="2 3">
    <name type="scientific">Aneurinibacillus aneurinilyticus</name>
    <name type="common">Bacillus aneurinolyticus</name>
    <dbReference type="NCBI Taxonomy" id="1391"/>
    <lineage>
        <taxon>Bacteria</taxon>
        <taxon>Bacillati</taxon>
        <taxon>Bacillota</taxon>
        <taxon>Bacilli</taxon>
        <taxon>Bacillales</taxon>
        <taxon>Paenibacillaceae</taxon>
        <taxon>Aneurinibacillus group</taxon>
        <taxon>Aneurinibacillus</taxon>
    </lineage>
</organism>
<protein>
    <submittedName>
        <fullName evidence="2">Ig-like domain-containing protein</fullName>
    </submittedName>
</protein>
<comment type="caution">
    <text evidence="2">The sequence shown here is derived from an EMBL/GenBank/DDBJ whole genome shotgun (WGS) entry which is preliminary data.</text>
</comment>
<keyword evidence="1" id="KW-0732">Signal</keyword>
<feature type="chain" id="PRO_5032283445" evidence="1">
    <location>
        <begin position="29"/>
        <end position="913"/>
    </location>
</feature>
<sequence>MYCFSSLLRRLSLTLLFCVMVIPASVHALTAPIASEPDKKEIPSEEKEVQPEKLISLTSLKELSSFFSAAEKKGISRLQATPLLRDFALILGSGGSEWRTILNQRVDQPIQEIRSRQSINKITKAASDRASDIYITFSRPFDFNALRQAWLDKDVLLEVTSRGKIIPIQHLAQESSRVLRVGFDQNQPLEEAALITAGIHDLRKNPTFAISYASFVLKDRKLPTLINTQQTGSGTFLLEFDEPIYTGTRNAGFEFWKMNGYKIYGSLTQAKPDTAKSRLSGDFRRFAVLELNYEGRGHYRPPGEINHLEGFGIADYAGQQSGKRLNGVKIMFASPKPTEPIPEFSMQSPEQFALHFPSETVSLHGWGMPLQNEAIRVERQSGWDENGNPKWTTEHVRLIEDIAVEHEDFLTYYLHLKKDWSRILQGEDGSPTYNTPGYNRIRITLLRGKAKDLGSGMSNQSDIMHEFTLLADTQPPRMAKIVPAFSAIPGQETIEITFDKPVQIPGASKYLTPPNGENGVSSPVFEFVSTQSKARIRTSVIGFLTSKDNMTYTLTLPDEVARHPGRWELIVRNLSDDVGNKSDTLTHYVMIKDLILRPHKRMESPALIWGTAIDNVNADLTTEAKEDVVILQFNTILSKDALTREKYWIAGKQLPTTAKILASSVRFDMDKDGIITDKDGSGTRVTILLPRETFGTQDGTVIAQPISGVSFNVQVANEEGRQISKWGSLPYSQSGTPEVIPEEVYTRYRKTEASPSDYAWLQEAIQHTETELSASHAGDAEGEFPTESVKALQRAILQAKQTARKKRAARGEIDEAIYSLHTARIDFYASQHALPADKWKLITQLRIAIFEWEEIKENPYQYPYALHDTFAEAIAHAEAVVANKNATEQEIYDAYRRLVDAINEKAKYDHSYP</sequence>
<feature type="signal peptide" evidence="1">
    <location>
        <begin position="1"/>
        <end position="28"/>
    </location>
</feature>